<reference evidence="11" key="1">
    <citation type="submission" date="2017-01" db="EMBL/GenBank/DDBJ databases">
        <title>Comparative genomics of anhydrobiosis in the tardigrade Hypsibius dujardini.</title>
        <authorList>
            <person name="Yoshida Y."/>
            <person name="Koutsovoulos G."/>
            <person name="Laetsch D."/>
            <person name="Stevens L."/>
            <person name="Kumar S."/>
            <person name="Horikawa D."/>
            <person name="Ishino K."/>
            <person name="Komine S."/>
            <person name="Tomita M."/>
            <person name="Blaxter M."/>
            <person name="Arakawa K."/>
        </authorList>
    </citation>
    <scope>NUCLEOTIDE SEQUENCE [LARGE SCALE GENOMIC DNA]</scope>
    <source>
        <strain evidence="11">Z151</strain>
    </source>
</reference>
<keyword evidence="4 8" id="KW-0812">Transmembrane</keyword>
<dbReference type="PANTHER" id="PTHR43029:SF10">
    <property type="entry name" value="AMMONIUM TRANSPORTER MEP2"/>
    <property type="match status" value="1"/>
</dbReference>
<keyword evidence="3 8" id="KW-0813">Transport</keyword>
<dbReference type="Proteomes" id="UP000192578">
    <property type="component" value="Unassembled WGS sequence"/>
</dbReference>
<evidence type="ECO:0000259" key="9">
    <source>
        <dbReference type="Pfam" id="PF00909"/>
    </source>
</evidence>
<dbReference type="InterPro" id="IPR024041">
    <property type="entry name" value="NH4_transpt_AmtB-like_dom"/>
</dbReference>
<evidence type="ECO:0000313" key="10">
    <source>
        <dbReference type="EMBL" id="OQV25502.1"/>
    </source>
</evidence>
<feature type="transmembrane region" description="Helical" evidence="8">
    <location>
        <begin position="239"/>
        <end position="256"/>
    </location>
</feature>
<dbReference type="GO" id="GO:0008519">
    <property type="term" value="F:ammonium channel activity"/>
    <property type="evidence" value="ECO:0007669"/>
    <property type="project" value="InterPro"/>
</dbReference>
<dbReference type="NCBIfam" id="TIGR00836">
    <property type="entry name" value="amt"/>
    <property type="match status" value="1"/>
</dbReference>
<feature type="transmembrane region" description="Helical" evidence="8">
    <location>
        <begin position="323"/>
        <end position="342"/>
    </location>
</feature>
<keyword evidence="7 8" id="KW-0924">Ammonia transport</keyword>
<accession>A0A1W0XDS5</accession>
<feature type="domain" description="Ammonium transporter AmtB-like" evidence="9">
    <location>
        <begin position="32"/>
        <end position="455"/>
    </location>
</feature>
<keyword evidence="5 8" id="KW-1133">Transmembrane helix</keyword>
<dbReference type="InterPro" id="IPR001905">
    <property type="entry name" value="Ammonium_transpt"/>
</dbReference>
<feature type="transmembrane region" description="Helical" evidence="8">
    <location>
        <begin position="63"/>
        <end position="87"/>
    </location>
</feature>
<comment type="subcellular location">
    <subcellularLocation>
        <location evidence="8">Cell membrane</location>
        <topology evidence="8">Multi-pass membrane protein</topology>
    </subcellularLocation>
    <subcellularLocation>
        <location evidence="1">Membrane</location>
        <topology evidence="1">Multi-pass membrane protein</topology>
    </subcellularLocation>
</comment>
<dbReference type="EMBL" id="MTYJ01000002">
    <property type="protein sequence ID" value="OQV25502.1"/>
    <property type="molecule type" value="Genomic_DNA"/>
</dbReference>
<evidence type="ECO:0000256" key="6">
    <source>
        <dbReference type="ARBA" id="ARBA00023136"/>
    </source>
</evidence>
<feature type="transmembrane region" description="Helical" evidence="8">
    <location>
        <begin position="299"/>
        <end position="317"/>
    </location>
</feature>
<dbReference type="SUPFAM" id="SSF111352">
    <property type="entry name" value="Ammonium transporter"/>
    <property type="match status" value="1"/>
</dbReference>
<evidence type="ECO:0000313" key="11">
    <source>
        <dbReference type="Proteomes" id="UP000192578"/>
    </source>
</evidence>
<proteinExistence type="inferred from homology"/>
<feature type="transmembrane region" description="Helical" evidence="8">
    <location>
        <begin position="151"/>
        <end position="171"/>
    </location>
</feature>
<gene>
    <name evidence="10" type="ORF">BV898_00442</name>
</gene>
<evidence type="ECO:0000256" key="3">
    <source>
        <dbReference type="ARBA" id="ARBA00022448"/>
    </source>
</evidence>
<organism evidence="10 11">
    <name type="scientific">Hypsibius exemplaris</name>
    <name type="common">Freshwater tardigrade</name>
    <dbReference type="NCBI Taxonomy" id="2072580"/>
    <lineage>
        <taxon>Eukaryota</taxon>
        <taxon>Metazoa</taxon>
        <taxon>Ecdysozoa</taxon>
        <taxon>Tardigrada</taxon>
        <taxon>Eutardigrada</taxon>
        <taxon>Parachela</taxon>
        <taxon>Hypsibioidea</taxon>
        <taxon>Hypsibiidae</taxon>
        <taxon>Hypsibius</taxon>
    </lineage>
</organism>
<evidence type="ECO:0000256" key="4">
    <source>
        <dbReference type="ARBA" id="ARBA00022692"/>
    </source>
</evidence>
<feature type="transmembrane region" description="Helical" evidence="8">
    <location>
        <begin position="401"/>
        <end position="429"/>
    </location>
</feature>
<dbReference type="PANTHER" id="PTHR43029">
    <property type="entry name" value="AMMONIUM TRANSPORTER MEP2"/>
    <property type="match status" value="1"/>
</dbReference>
<evidence type="ECO:0000256" key="7">
    <source>
        <dbReference type="ARBA" id="ARBA00023177"/>
    </source>
</evidence>
<evidence type="ECO:0000256" key="1">
    <source>
        <dbReference type="ARBA" id="ARBA00004141"/>
    </source>
</evidence>
<feature type="transmembrane region" description="Helical" evidence="8">
    <location>
        <begin position="268"/>
        <end position="292"/>
    </location>
</feature>
<sequence length="551" mass="59435">MSNTTQPANFTETSTALLETFPVDKGSPSTGFITWGAALVFFMTPGLALFYSGLSKHNNALSLMMLCMMAMSIVTIQFYLFGFSLAFSERGDAFIGDFKFSVLDIDSVYSFPHTTPQIPSVVFLVYQMQCACIAAALIFGSVPERVRFVPGMVFILVWTTVVYDFVAYWSWSNHGWIRNFGCLKEISNLTSTDYHPYCHQGAYDFSGGGPIHIASGFSGLAYCLVLGKRRHVHVEHHSLVNVMLGTGILWFGWFAGSGGAAGASNTRAAVASTNTTIAGAAGALSWAIFDYFGTRKLSALSFCSGAVAGLVAISSAAGFVAPWAALIIGIASSFVCALWTRVKRQFKKRFGFDDTFAAFSVHGCGGVVGYVLTGVFAQKWVAKLDGTKIDGGGIDGNGVQVYYQIVAAAAIAGWSFFMSLIFLLLINLIPGLQLRQSKEDERLGGDFAEMGEVAYRLMISEPDDDFTDDVPVSHEVGVLADGKRIAVATDLKDQLPAAIPAKSGSDDRHPNHSFRLKLLKSKILNAVDGGVEPENNHIFKDVEAQSVPQTL</sequence>
<name>A0A1W0XDS5_HYPEX</name>
<evidence type="ECO:0000256" key="2">
    <source>
        <dbReference type="ARBA" id="ARBA00005887"/>
    </source>
</evidence>
<evidence type="ECO:0000256" key="5">
    <source>
        <dbReference type="ARBA" id="ARBA00022989"/>
    </source>
</evidence>
<dbReference type="InterPro" id="IPR029020">
    <property type="entry name" value="Ammonium/urea_transptr"/>
</dbReference>
<comment type="caution">
    <text evidence="10">The sequence shown here is derived from an EMBL/GenBank/DDBJ whole genome shotgun (WGS) entry which is preliminary data.</text>
</comment>
<feature type="transmembrane region" description="Helical" evidence="8">
    <location>
        <begin position="32"/>
        <end position="51"/>
    </location>
</feature>
<dbReference type="OrthoDB" id="534912at2759"/>
<keyword evidence="6 8" id="KW-0472">Membrane</keyword>
<protein>
    <recommendedName>
        <fullName evidence="8">Ammonium transporter</fullName>
    </recommendedName>
</protein>
<dbReference type="PROSITE" id="PS01219">
    <property type="entry name" value="AMMONIUM_TRANSP"/>
    <property type="match status" value="1"/>
</dbReference>
<feature type="transmembrane region" description="Helical" evidence="8">
    <location>
        <begin position="354"/>
        <end position="381"/>
    </location>
</feature>
<feature type="transmembrane region" description="Helical" evidence="8">
    <location>
        <begin position="118"/>
        <end position="139"/>
    </location>
</feature>
<evidence type="ECO:0000256" key="8">
    <source>
        <dbReference type="RuleBase" id="RU362002"/>
    </source>
</evidence>
<dbReference type="InterPro" id="IPR018047">
    <property type="entry name" value="Ammonium_transpt_CS"/>
</dbReference>
<feature type="transmembrane region" description="Helical" evidence="8">
    <location>
        <begin position="209"/>
        <end position="227"/>
    </location>
</feature>
<comment type="similarity">
    <text evidence="2 8">Belongs to the ammonia transporter channel (TC 1.A.11.2) family.</text>
</comment>
<dbReference type="Gene3D" id="1.10.3430.10">
    <property type="entry name" value="Ammonium transporter AmtB like domains"/>
    <property type="match status" value="1"/>
</dbReference>
<keyword evidence="11" id="KW-1185">Reference proteome</keyword>
<dbReference type="AlphaFoldDB" id="A0A1W0XDS5"/>
<dbReference type="GO" id="GO:0005886">
    <property type="term" value="C:plasma membrane"/>
    <property type="evidence" value="ECO:0007669"/>
    <property type="project" value="UniProtKB-SubCell"/>
</dbReference>
<dbReference type="Pfam" id="PF00909">
    <property type="entry name" value="Ammonium_transp"/>
    <property type="match status" value="1"/>
</dbReference>